<dbReference type="OrthoDB" id="4220319at2759"/>
<accession>A0A6A6RJ71</accession>
<feature type="compositionally biased region" description="Polar residues" evidence="1">
    <location>
        <begin position="45"/>
        <end position="55"/>
    </location>
</feature>
<keyword evidence="3" id="KW-1185">Reference proteome</keyword>
<dbReference type="EMBL" id="MU006805">
    <property type="protein sequence ID" value="KAF2635569.1"/>
    <property type="molecule type" value="Genomic_DNA"/>
</dbReference>
<feature type="compositionally biased region" description="Basic and acidic residues" evidence="1">
    <location>
        <begin position="35"/>
        <end position="44"/>
    </location>
</feature>
<evidence type="ECO:0000256" key="1">
    <source>
        <dbReference type="SAM" id="MobiDB-lite"/>
    </source>
</evidence>
<feature type="compositionally biased region" description="Polar residues" evidence="1">
    <location>
        <begin position="62"/>
        <end position="75"/>
    </location>
</feature>
<dbReference type="Proteomes" id="UP000799753">
    <property type="component" value="Unassembled WGS sequence"/>
</dbReference>
<feature type="compositionally biased region" description="Low complexity" evidence="1">
    <location>
        <begin position="120"/>
        <end position="130"/>
    </location>
</feature>
<gene>
    <name evidence="2" type="ORF">P280DRAFT_411255</name>
</gene>
<dbReference type="PANTHER" id="PTHR42090">
    <property type="match status" value="1"/>
</dbReference>
<evidence type="ECO:0000313" key="3">
    <source>
        <dbReference type="Proteomes" id="UP000799753"/>
    </source>
</evidence>
<feature type="region of interest" description="Disordered" evidence="1">
    <location>
        <begin position="21"/>
        <end position="137"/>
    </location>
</feature>
<dbReference type="PANTHER" id="PTHR42090:SF1">
    <property type="match status" value="1"/>
</dbReference>
<dbReference type="AlphaFoldDB" id="A0A6A6RJ71"/>
<reference evidence="2" key="1">
    <citation type="journal article" date="2020" name="Stud. Mycol.">
        <title>101 Dothideomycetes genomes: a test case for predicting lifestyles and emergence of pathogens.</title>
        <authorList>
            <person name="Haridas S."/>
            <person name="Albert R."/>
            <person name="Binder M."/>
            <person name="Bloem J."/>
            <person name="Labutti K."/>
            <person name="Salamov A."/>
            <person name="Andreopoulos B."/>
            <person name="Baker S."/>
            <person name="Barry K."/>
            <person name="Bills G."/>
            <person name="Bluhm B."/>
            <person name="Cannon C."/>
            <person name="Castanera R."/>
            <person name="Culley D."/>
            <person name="Daum C."/>
            <person name="Ezra D."/>
            <person name="Gonzalez J."/>
            <person name="Henrissat B."/>
            <person name="Kuo A."/>
            <person name="Liang C."/>
            <person name="Lipzen A."/>
            <person name="Lutzoni F."/>
            <person name="Magnuson J."/>
            <person name="Mondo S."/>
            <person name="Nolan M."/>
            <person name="Ohm R."/>
            <person name="Pangilinan J."/>
            <person name="Park H.-J."/>
            <person name="Ramirez L."/>
            <person name="Alfaro M."/>
            <person name="Sun H."/>
            <person name="Tritt A."/>
            <person name="Yoshinaga Y."/>
            <person name="Zwiers L.-H."/>
            <person name="Turgeon B."/>
            <person name="Goodwin S."/>
            <person name="Spatafora J."/>
            <person name="Crous P."/>
            <person name="Grigoriev I."/>
        </authorList>
    </citation>
    <scope>NUCLEOTIDE SEQUENCE</scope>
    <source>
        <strain evidence="2">CBS 473.64</strain>
    </source>
</reference>
<name>A0A6A6RJ71_9PLEO</name>
<protein>
    <submittedName>
        <fullName evidence="2">Uncharacterized protein</fullName>
    </submittedName>
</protein>
<proteinExistence type="predicted"/>
<sequence length="137" mass="14443">MFRCQISRHLLRRATTIQPRLHPRTLSTTPISFYPRKDSQDKDSINTSSNEYSKSGSDDAAATSQAAFDSSTTSPEKAERTAEAEQDGNSLNVSPGNPEVSKPRDEQEGGAEASPKGKGDAQSGKGSAKKAGGGKSG</sequence>
<evidence type="ECO:0000313" key="2">
    <source>
        <dbReference type="EMBL" id="KAF2635569.1"/>
    </source>
</evidence>
<organism evidence="2 3">
    <name type="scientific">Massarina eburnea CBS 473.64</name>
    <dbReference type="NCBI Taxonomy" id="1395130"/>
    <lineage>
        <taxon>Eukaryota</taxon>
        <taxon>Fungi</taxon>
        <taxon>Dikarya</taxon>
        <taxon>Ascomycota</taxon>
        <taxon>Pezizomycotina</taxon>
        <taxon>Dothideomycetes</taxon>
        <taxon>Pleosporomycetidae</taxon>
        <taxon>Pleosporales</taxon>
        <taxon>Massarineae</taxon>
        <taxon>Massarinaceae</taxon>
        <taxon>Massarina</taxon>
    </lineage>
</organism>